<gene>
    <name evidence="1" type="ORF">HA333_05335</name>
</gene>
<evidence type="ECO:0000313" key="1">
    <source>
        <dbReference type="EMBL" id="HII46874.1"/>
    </source>
</evidence>
<protein>
    <submittedName>
        <fullName evidence="1">DUF2283 domain-containing protein</fullName>
    </submittedName>
</protein>
<proteinExistence type="predicted"/>
<dbReference type="RefSeq" id="WP_011007251.1">
    <property type="nucleotide sequence ID" value="NZ_DUJP01000024.1"/>
</dbReference>
<reference evidence="1" key="1">
    <citation type="journal article" date="2020" name="bioRxiv">
        <title>A rank-normalized archaeal taxonomy based on genome phylogeny resolves widespread incomplete and uneven classifications.</title>
        <authorList>
            <person name="Rinke C."/>
            <person name="Chuvochina M."/>
            <person name="Mussig A.J."/>
            <person name="Chaumeil P.-A."/>
            <person name="Waite D.W."/>
            <person name="Whitman W.B."/>
            <person name="Parks D.H."/>
            <person name="Hugenholtz P."/>
        </authorList>
    </citation>
    <scope>NUCLEOTIDE SEQUENCE</scope>
    <source>
        <strain evidence="1">UBA8839</strain>
    </source>
</reference>
<comment type="caution">
    <text evidence="1">The sequence shown here is derived from an EMBL/GenBank/DDBJ whole genome shotgun (WGS) entry which is preliminary data.</text>
</comment>
<dbReference type="Proteomes" id="UP000651120">
    <property type="component" value="Unassembled WGS sequence"/>
</dbReference>
<name>A0A832T082_9CREN</name>
<dbReference type="Pfam" id="PF10049">
    <property type="entry name" value="DUF2283"/>
    <property type="match status" value="1"/>
</dbReference>
<dbReference type="AlphaFoldDB" id="A0A832T082"/>
<dbReference type="PANTHER" id="PTHR37029:SF1">
    <property type="entry name" value="SSR1768 PROTEIN"/>
    <property type="match status" value="1"/>
</dbReference>
<organism evidence="1 2">
    <name type="scientific">Pyrobaculum aerophilum</name>
    <dbReference type="NCBI Taxonomy" id="13773"/>
    <lineage>
        <taxon>Archaea</taxon>
        <taxon>Thermoproteota</taxon>
        <taxon>Thermoprotei</taxon>
        <taxon>Thermoproteales</taxon>
        <taxon>Thermoproteaceae</taxon>
        <taxon>Pyrobaculum</taxon>
    </lineage>
</organism>
<accession>A0A832T082</accession>
<dbReference type="GeneID" id="1464999"/>
<dbReference type="PANTHER" id="PTHR37029">
    <property type="entry name" value="SSR1768 PROTEIN"/>
    <property type="match status" value="1"/>
</dbReference>
<sequence>MNKRAYYDRADAPYLLKEDQAGDAIEAGEDIFVKLDEKGVVGVEIWRASDLLEPTTALKPTTAKI</sequence>
<evidence type="ECO:0000313" key="2">
    <source>
        <dbReference type="Proteomes" id="UP000651120"/>
    </source>
</evidence>
<dbReference type="InterPro" id="IPR019270">
    <property type="entry name" value="DUF2283"/>
</dbReference>
<dbReference type="EMBL" id="DUJP01000024">
    <property type="protein sequence ID" value="HII46874.1"/>
    <property type="molecule type" value="Genomic_DNA"/>
</dbReference>